<proteinExistence type="inferred from homology"/>
<protein>
    <recommendedName>
        <fullName evidence="3">CsbD-like domain-containing protein</fullName>
    </recommendedName>
</protein>
<accession>A0A699QPK4</accession>
<dbReference type="InterPro" id="IPR008462">
    <property type="entry name" value="CsbD"/>
</dbReference>
<feature type="non-terminal residue" evidence="4">
    <location>
        <position position="1"/>
    </location>
</feature>
<feature type="region of interest" description="Disordered" evidence="2">
    <location>
        <begin position="93"/>
        <end position="119"/>
    </location>
</feature>
<dbReference type="EMBL" id="BKCJ011044295">
    <property type="protein sequence ID" value="GFC73802.1"/>
    <property type="molecule type" value="Genomic_DNA"/>
</dbReference>
<dbReference type="AlphaFoldDB" id="A0A699QPK4"/>
<comment type="caution">
    <text evidence="4">The sequence shown here is derived from an EMBL/GenBank/DDBJ whole genome shotgun (WGS) entry which is preliminary data.</text>
</comment>
<dbReference type="InterPro" id="IPR036629">
    <property type="entry name" value="YjbJ_sf"/>
</dbReference>
<feature type="compositionally biased region" description="Basic and acidic residues" evidence="2">
    <location>
        <begin position="107"/>
        <end position="119"/>
    </location>
</feature>
<feature type="domain" description="CsbD-like" evidence="3">
    <location>
        <begin position="62"/>
        <end position="114"/>
    </location>
</feature>
<gene>
    <name evidence="4" type="ORF">Tci_845772</name>
</gene>
<dbReference type="Pfam" id="PF05532">
    <property type="entry name" value="CsbD"/>
    <property type="match status" value="1"/>
</dbReference>
<evidence type="ECO:0000256" key="2">
    <source>
        <dbReference type="SAM" id="MobiDB-lite"/>
    </source>
</evidence>
<feature type="region of interest" description="Disordered" evidence="2">
    <location>
        <begin position="12"/>
        <end position="64"/>
    </location>
</feature>
<comment type="similarity">
    <text evidence="1">Belongs to the UPF0337 (CsbD) family.</text>
</comment>
<name>A0A699QPK4_TANCI</name>
<evidence type="ECO:0000259" key="3">
    <source>
        <dbReference type="Pfam" id="PF05532"/>
    </source>
</evidence>
<reference evidence="4" key="1">
    <citation type="journal article" date="2019" name="Sci. Rep.">
        <title>Draft genome of Tanacetum cinerariifolium, the natural source of mosquito coil.</title>
        <authorList>
            <person name="Yamashiro T."/>
            <person name="Shiraishi A."/>
            <person name="Satake H."/>
            <person name="Nakayama K."/>
        </authorList>
    </citation>
    <scope>NUCLEOTIDE SEQUENCE</scope>
</reference>
<sequence>VQQQVQPLILTHREAAHGQVEPPDVALGVQNGEAPSGSAAHSPRLSGKHKGKTVRGTLRTGDKIKGMANEAAGNVKQGVGKVTDNDKLRAEGKAQELKGEAQQAVGKTKDAVKKGVDKA</sequence>
<evidence type="ECO:0000313" key="4">
    <source>
        <dbReference type="EMBL" id="GFC73802.1"/>
    </source>
</evidence>
<organism evidence="4">
    <name type="scientific">Tanacetum cinerariifolium</name>
    <name type="common">Dalmatian daisy</name>
    <name type="synonym">Chrysanthemum cinerariifolium</name>
    <dbReference type="NCBI Taxonomy" id="118510"/>
    <lineage>
        <taxon>Eukaryota</taxon>
        <taxon>Viridiplantae</taxon>
        <taxon>Streptophyta</taxon>
        <taxon>Embryophyta</taxon>
        <taxon>Tracheophyta</taxon>
        <taxon>Spermatophyta</taxon>
        <taxon>Magnoliopsida</taxon>
        <taxon>eudicotyledons</taxon>
        <taxon>Gunneridae</taxon>
        <taxon>Pentapetalae</taxon>
        <taxon>asterids</taxon>
        <taxon>campanulids</taxon>
        <taxon>Asterales</taxon>
        <taxon>Asteraceae</taxon>
        <taxon>Asteroideae</taxon>
        <taxon>Anthemideae</taxon>
        <taxon>Anthemidinae</taxon>
        <taxon>Tanacetum</taxon>
    </lineage>
</organism>
<dbReference type="SUPFAM" id="SSF69047">
    <property type="entry name" value="Hypothetical protein YjbJ"/>
    <property type="match status" value="1"/>
</dbReference>
<dbReference type="Gene3D" id="1.10.1470.10">
    <property type="entry name" value="YjbJ"/>
    <property type="match status" value="1"/>
</dbReference>
<evidence type="ECO:0000256" key="1">
    <source>
        <dbReference type="ARBA" id="ARBA00009129"/>
    </source>
</evidence>